<gene>
    <name evidence="1" type="ORF">GCM10022395_01560</name>
</gene>
<name>A0ABP6WMD0_9FLAO</name>
<protein>
    <submittedName>
        <fullName evidence="1">Uncharacterized protein</fullName>
    </submittedName>
</protein>
<organism evidence="1 2">
    <name type="scientific">Snuella lapsa</name>
    <dbReference type="NCBI Taxonomy" id="870481"/>
    <lineage>
        <taxon>Bacteria</taxon>
        <taxon>Pseudomonadati</taxon>
        <taxon>Bacteroidota</taxon>
        <taxon>Flavobacteriia</taxon>
        <taxon>Flavobacteriales</taxon>
        <taxon>Flavobacteriaceae</taxon>
        <taxon>Snuella</taxon>
    </lineage>
</organism>
<sequence>MENPKLLQLDFGFDTNPVQNKKNIKINPKKAKRDFVFELMDALTSPVIIYSTAWQDAIPKDLLKKITMSRMLCLMKGEKMASVTETVAYMMPRTFEAPMSSEWCNIYTWCGLQYATQFNSESKSMVEAMEDIAPKELSNYEQTLLNRLRLWIYEKRRKALKTSMKNDKLKKLETPEIEQKCLFH</sequence>
<comment type="caution">
    <text evidence="1">The sequence shown here is derived from an EMBL/GenBank/DDBJ whole genome shotgun (WGS) entry which is preliminary data.</text>
</comment>
<dbReference type="RefSeq" id="WP_345003799.1">
    <property type="nucleotide sequence ID" value="NZ_BAABCY010000007.1"/>
</dbReference>
<dbReference type="EMBL" id="BAABCY010000007">
    <property type="protein sequence ID" value="GAA3553719.1"/>
    <property type="molecule type" value="Genomic_DNA"/>
</dbReference>
<reference evidence="2" key="1">
    <citation type="journal article" date="2019" name="Int. J. Syst. Evol. Microbiol.">
        <title>The Global Catalogue of Microorganisms (GCM) 10K type strain sequencing project: providing services to taxonomists for standard genome sequencing and annotation.</title>
        <authorList>
            <consortium name="The Broad Institute Genomics Platform"/>
            <consortium name="The Broad Institute Genome Sequencing Center for Infectious Disease"/>
            <person name="Wu L."/>
            <person name="Ma J."/>
        </authorList>
    </citation>
    <scope>NUCLEOTIDE SEQUENCE [LARGE SCALE GENOMIC DNA]</scope>
    <source>
        <strain evidence="2">JCM 17111</strain>
    </source>
</reference>
<evidence type="ECO:0000313" key="2">
    <source>
        <dbReference type="Proteomes" id="UP001500954"/>
    </source>
</evidence>
<keyword evidence="2" id="KW-1185">Reference proteome</keyword>
<accession>A0ABP6WMD0</accession>
<evidence type="ECO:0000313" key="1">
    <source>
        <dbReference type="EMBL" id="GAA3553719.1"/>
    </source>
</evidence>
<proteinExistence type="predicted"/>
<dbReference type="Proteomes" id="UP001500954">
    <property type="component" value="Unassembled WGS sequence"/>
</dbReference>